<evidence type="ECO:0000313" key="1">
    <source>
        <dbReference type="EMBL" id="KAI9905956.1"/>
    </source>
</evidence>
<comment type="caution">
    <text evidence="1">The sequence shown here is derived from an EMBL/GenBank/DDBJ whole genome shotgun (WGS) entry which is preliminary data.</text>
</comment>
<accession>A0ACC0VJJ1</accession>
<proteinExistence type="predicted"/>
<evidence type="ECO:0000313" key="2">
    <source>
        <dbReference type="Proteomes" id="UP001163321"/>
    </source>
</evidence>
<protein>
    <submittedName>
        <fullName evidence="1">Uncharacterized protein</fullName>
    </submittedName>
</protein>
<reference evidence="1 2" key="1">
    <citation type="journal article" date="2022" name="bioRxiv">
        <title>The genome of the oomycete Peronosclerospora sorghi, a cosmopolitan pathogen of maize and sorghum, is inflated with dispersed pseudogenes.</title>
        <authorList>
            <person name="Fletcher K."/>
            <person name="Martin F."/>
            <person name="Isakeit T."/>
            <person name="Cavanaugh K."/>
            <person name="Magill C."/>
            <person name="Michelmore R."/>
        </authorList>
    </citation>
    <scope>NUCLEOTIDE SEQUENCE [LARGE SCALE GENOMIC DNA]</scope>
    <source>
        <strain evidence="1">P6</strain>
    </source>
</reference>
<gene>
    <name evidence="1" type="ORF">PsorP6_014164</name>
</gene>
<organism evidence="1 2">
    <name type="scientific">Peronosclerospora sorghi</name>
    <dbReference type="NCBI Taxonomy" id="230839"/>
    <lineage>
        <taxon>Eukaryota</taxon>
        <taxon>Sar</taxon>
        <taxon>Stramenopiles</taxon>
        <taxon>Oomycota</taxon>
        <taxon>Peronosporomycetes</taxon>
        <taxon>Peronosporales</taxon>
        <taxon>Peronosporaceae</taxon>
        <taxon>Peronosclerospora</taxon>
    </lineage>
</organism>
<name>A0ACC0VJJ1_9STRA</name>
<sequence>MALTRELVLQIEQEGIKLCKYTSVGPPAQQHTTKNLSIVGGQSIEDQGFRLREGVDIIIGTPGRLMDFPESHYLVLNQCNYMVLDEADRMIDMGFEPQAVAVLENMGSMLKSKNDDEMEKKLTLTNGANVVRATPPFPCDHMFSATIPVEVERLATTFLRHPSIVKIGDDDLGKNKRIDQQGLFMNPGKKRLKLVVILREILSAHSVPVPLSRKEKVVFRAKMILFVNIKKECDDVAKFLASLWCFRLIRLLKRDRSFLCEEAL</sequence>
<dbReference type="Proteomes" id="UP001163321">
    <property type="component" value="Chromosome 9"/>
</dbReference>
<dbReference type="EMBL" id="CM047588">
    <property type="protein sequence ID" value="KAI9905956.1"/>
    <property type="molecule type" value="Genomic_DNA"/>
</dbReference>
<keyword evidence="2" id="KW-1185">Reference proteome</keyword>